<evidence type="ECO:0000313" key="3">
    <source>
        <dbReference type="Proteomes" id="UP001165342"/>
    </source>
</evidence>
<evidence type="ECO:0000256" key="1">
    <source>
        <dbReference type="SAM" id="MobiDB-lite"/>
    </source>
</evidence>
<sequence>MPILRPLFLCAALLIASCRDKEPPAPTSAESAQLNEAEEMLNGLAQNEEGPEQSPGPSNSSE</sequence>
<proteinExistence type="predicted"/>
<protein>
    <recommendedName>
        <fullName evidence="4">Argininosuccinate lyase</fullName>
    </recommendedName>
</protein>
<gene>
    <name evidence="2" type="ORF">LZ538_02335</name>
</gene>
<reference evidence="2" key="1">
    <citation type="submission" date="2022-05" db="EMBL/GenBank/DDBJ databases">
        <authorList>
            <person name="Jo J.-H."/>
            <person name="Im W.-T."/>
        </authorList>
    </citation>
    <scope>NUCLEOTIDE SEQUENCE</scope>
    <source>
        <strain evidence="2">SE220</strain>
    </source>
</reference>
<comment type="caution">
    <text evidence="2">The sequence shown here is derived from an EMBL/GenBank/DDBJ whole genome shotgun (WGS) entry which is preliminary data.</text>
</comment>
<accession>A0ABT0RZ58</accession>
<name>A0ABT0RZ58_9SPHN</name>
<dbReference type="RefSeq" id="WP_249830386.1">
    <property type="nucleotide sequence ID" value="NZ_JAMGBE010000001.1"/>
</dbReference>
<organism evidence="2 3">
    <name type="scientific">Sphingomonas hankyongi</name>
    <dbReference type="NCBI Taxonomy" id="2908209"/>
    <lineage>
        <taxon>Bacteria</taxon>
        <taxon>Pseudomonadati</taxon>
        <taxon>Pseudomonadota</taxon>
        <taxon>Alphaproteobacteria</taxon>
        <taxon>Sphingomonadales</taxon>
        <taxon>Sphingomonadaceae</taxon>
        <taxon>Sphingomonas</taxon>
    </lineage>
</organism>
<dbReference type="EMBL" id="JAMGBE010000001">
    <property type="protein sequence ID" value="MCL6728890.1"/>
    <property type="molecule type" value="Genomic_DNA"/>
</dbReference>
<dbReference type="Proteomes" id="UP001165342">
    <property type="component" value="Unassembled WGS sequence"/>
</dbReference>
<keyword evidence="3" id="KW-1185">Reference proteome</keyword>
<dbReference type="PROSITE" id="PS51257">
    <property type="entry name" value="PROKAR_LIPOPROTEIN"/>
    <property type="match status" value="1"/>
</dbReference>
<evidence type="ECO:0000313" key="2">
    <source>
        <dbReference type="EMBL" id="MCL6728890.1"/>
    </source>
</evidence>
<evidence type="ECO:0008006" key="4">
    <source>
        <dbReference type="Google" id="ProtNLM"/>
    </source>
</evidence>
<feature type="region of interest" description="Disordered" evidence="1">
    <location>
        <begin position="21"/>
        <end position="62"/>
    </location>
</feature>